<dbReference type="PANTHER" id="PTHR35810">
    <property type="entry name" value="CYTOPLASMIC PROTEIN-RELATED"/>
    <property type="match status" value="1"/>
</dbReference>
<dbReference type="InterPro" id="IPR011204">
    <property type="entry name" value="Virulence_RhuM-like"/>
</dbReference>
<organism evidence="2 3">
    <name type="scientific">Mariniflexile jejuense</name>
    <dbReference type="NCBI Taxonomy" id="1173582"/>
    <lineage>
        <taxon>Bacteria</taxon>
        <taxon>Pseudomonadati</taxon>
        <taxon>Bacteroidota</taxon>
        <taxon>Flavobacteriia</taxon>
        <taxon>Flavobacteriales</taxon>
        <taxon>Flavobacteriaceae</taxon>
        <taxon>Mariniflexile</taxon>
    </lineage>
</organism>
<keyword evidence="3" id="KW-1185">Reference proteome</keyword>
<accession>A0ABW3JIT7</accession>
<evidence type="ECO:0000313" key="2">
    <source>
        <dbReference type="EMBL" id="MFD0990312.1"/>
    </source>
</evidence>
<dbReference type="EMBL" id="JBHTJI010000001">
    <property type="protein sequence ID" value="MFD0990312.1"/>
    <property type="molecule type" value="Genomic_DNA"/>
</dbReference>
<dbReference type="PIRSF" id="PIRSF015268">
    <property type="entry name" value="Virulence_RhuM"/>
    <property type="match status" value="1"/>
</dbReference>
<comment type="caution">
    <text evidence="2">The sequence shown here is derived from an EMBL/GenBank/DDBJ whole genome shotgun (WGS) entry which is preliminary data.</text>
</comment>
<dbReference type="RefSeq" id="WP_379925918.1">
    <property type="nucleotide sequence ID" value="NZ_JBHTJI010000001.1"/>
</dbReference>
<dbReference type="PANTHER" id="PTHR35810:SF1">
    <property type="entry name" value="CYTOPLASMIC PROTEIN"/>
    <property type="match status" value="1"/>
</dbReference>
<name>A0ABW3JIT7_9FLAO</name>
<feature type="region of interest" description="Disordered" evidence="1">
    <location>
        <begin position="334"/>
        <end position="370"/>
    </location>
</feature>
<sequence length="370" mass="42924">MSNLEEQQNFLFYTADDGTTNIQVIVDEDTVWATQGSMSDIFGVEENTINYHINNVYSDGELAKSSTTRKIRVVRQEGTRQVNRELDFYNLDMIISVGYRVSSPKATRFRIWATTVLKDYLIKGFALDDDRLKQGKTLFDKDYFDELVERIREIRASERRFYQKITDIYSTAIDYDPKAKVSQDFFATVQNKLEYAITHHTASEIIKLRANASLPNMGLTSWKNEKKGGKILKSDVSVGKNYFKHEEISELNILVNMLLDFAELQAKRNNGMTMYDWVKKLDSFIQFNDYDILKNKGTVSAKVAKTFAEREYSKFRIVQDIEFKSDFDKLVEKTKKGEIPPPPKIKSEEPLSDFNQKLKQGLNYNPKDEK</sequence>
<protein>
    <submittedName>
        <fullName evidence="2">Virulence RhuM family protein</fullName>
    </submittedName>
</protein>
<gene>
    <name evidence="2" type="ORF">ACFQ1R_09405</name>
</gene>
<proteinExistence type="predicted"/>
<dbReference type="Pfam" id="PF13310">
    <property type="entry name" value="Virulence_RhuM"/>
    <property type="match status" value="1"/>
</dbReference>
<evidence type="ECO:0000313" key="3">
    <source>
        <dbReference type="Proteomes" id="UP001597061"/>
    </source>
</evidence>
<evidence type="ECO:0000256" key="1">
    <source>
        <dbReference type="SAM" id="MobiDB-lite"/>
    </source>
</evidence>
<dbReference type="Proteomes" id="UP001597061">
    <property type="component" value="Unassembled WGS sequence"/>
</dbReference>
<reference evidence="3" key="1">
    <citation type="journal article" date="2019" name="Int. J. Syst. Evol. Microbiol.">
        <title>The Global Catalogue of Microorganisms (GCM) 10K type strain sequencing project: providing services to taxonomists for standard genome sequencing and annotation.</title>
        <authorList>
            <consortium name="The Broad Institute Genomics Platform"/>
            <consortium name="The Broad Institute Genome Sequencing Center for Infectious Disease"/>
            <person name="Wu L."/>
            <person name="Ma J."/>
        </authorList>
    </citation>
    <scope>NUCLEOTIDE SEQUENCE [LARGE SCALE GENOMIC DNA]</scope>
    <source>
        <strain evidence="3">CCUG 62414</strain>
    </source>
</reference>